<gene>
    <name evidence="3" type="primary">LOC100828650</name>
    <name evidence="2" type="ORF">BRADI_5g23745v3</name>
</gene>
<keyword evidence="4" id="KW-1185">Reference proteome</keyword>
<dbReference type="InterPro" id="IPR001660">
    <property type="entry name" value="SAM"/>
</dbReference>
<feature type="domain" description="SAM" evidence="1">
    <location>
        <begin position="22"/>
        <end position="63"/>
    </location>
</feature>
<name>A0A2K2CIW9_BRADI</name>
<dbReference type="Proteomes" id="UP000008810">
    <property type="component" value="Chromosome 5"/>
</dbReference>
<dbReference type="Pfam" id="PF07647">
    <property type="entry name" value="SAM_2"/>
    <property type="match status" value="1"/>
</dbReference>
<reference evidence="2" key="2">
    <citation type="submission" date="2017-06" db="EMBL/GenBank/DDBJ databases">
        <title>WGS assembly of Brachypodium distachyon.</title>
        <authorList>
            <consortium name="The International Brachypodium Initiative"/>
            <person name="Lucas S."/>
            <person name="Harmon-Smith M."/>
            <person name="Lail K."/>
            <person name="Tice H."/>
            <person name="Grimwood J."/>
            <person name="Bruce D."/>
            <person name="Barry K."/>
            <person name="Shu S."/>
            <person name="Lindquist E."/>
            <person name="Wang M."/>
            <person name="Pitluck S."/>
            <person name="Vogel J.P."/>
            <person name="Garvin D.F."/>
            <person name="Mockler T.C."/>
            <person name="Schmutz J."/>
            <person name="Rokhsar D."/>
            <person name="Bevan M.W."/>
        </authorList>
    </citation>
    <scope>NUCLEOTIDE SEQUENCE</scope>
    <source>
        <strain evidence="2">Bd21</strain>
    </source>
</reference>
<dbReference type="EnsemblPlants" id="PNT61984">
    <property type="protein sequence ID" value="PNT61984"/>
    <property type="gene ID" value="BRADI_5g23745v3"/>
</dbReference>
<proteinExistence type="predicted"/>
<dbReference type="OrthoDB" id="1887912at2759"/>
<dbReference type="ExpressionAtlas" id="A0A2K2CIW9">
    <property type="expression patterns" value="baseline"/>
</dbReference>
<reference evidence="2 3" key="1">
    <citation type="journal article" date="2010" name="Nature">
        <title>Genome sequencing and analysis of the model grass Brachypodium distachyon.</title>
        <authorList>
            <consortium name="International Brachypodium Initiative"/>
        </authorList>
    </citation>
    <scope>NUCLEOTIDE SEQUENCE [LARGE SCALE GENOMIC DNA]</scope>
    <source>
        <strain evidence="2">Bd21</strain>
        <strain evidence="3">cv. Bd21</strain>
    </source>
</reference>
<dbReference type="AlphaFoldDB" id="A0A2K2CIW9"/>
<dbReference type="STRING" id="15368.A0A2K2CIW9"/>
<dbReference type="SUPFAM" id="SSF47769">
    <property type="entry name" value="SAM/Pointed domain"/>
    <property type="match status" value="1"/>
</dbReference>
<evidence type="ECO:0000313" key="3">
    <source>
        <dbReference type="EnsemblPlants" id="PNT61984"/>
    </source>
</evidence>
<protein>
    <recommendedName>
        <fullName evidence="1">SAM domain-containing protein</fullName>
    </recommendedName>
</protein>
<dbReference type="PANTHER" id="PTHR33915">
    <property type="entry name" value="OSJNBA0033G05.11 PROTEIN"/>
    <property type="match status" value="1"/>
</dbReference>
<dbReference type="EMBL" id="CM000884">
    <property type="protein sequence ID" value="PNT61984.1"/>
    <property type="molecule type" value="Genomic_DNA"/>
</dbReference>
<dbReference type="Gramene" id="PNT61984">
    <property type="protein sequence ID" value="PNT61984"/>
    <property type="gene ID" value="BRADI_5g23745v3"/>
</dbReference>
<evidence type="ECO:0000259" key="1">
    <source>
        <dbReference type="Pfam" id="PF07647"/>
    </source>
</evidence>
<sequence>MSVMDWHAWLSTAARLEPAAVHEYALALARNELDPGCDAAHLDHDLLRSMGVSVARHRLEILKLARPARAHARGRGLSRRLLAAAGRVARCALRSLACRREECHGAGLVLAPGQLQQQQPEGDGGIGIGQAGLGSGCTVPKRTRSKPKGAAAGAARPAVGFRGAATVHAIGDVVESGGGEETVRWDRLFQGLNPN</sequence>
<reference evidence="3" key="3">
    <citation type="submission" date="2018-08" db="UniProtKB">
        <authorList>
            <consortium name="EnsemblPlants"/>
        </authorList>
    </citation>
    <scope>IDENTIFICATION</scope>
    <source>
        <strain evidence="3">cv. Bd21</strain>
    </source>
</reference>
<dbReference type="Gene3D" id="1.10.150.50">
    <property type="entry name" value="Transcription Factor, Ets-1"/>
    <property type="match status" value="1"/>
</dbReference>
<evidence type="ECO:0000313" key="4">
    <source>
        <dbReference type="Proteomes" id="UP000008810"/>
    </source>
</evidence>
<dbReference type="PANTHER" id="PTHR33915:SF1">
    <property type="entry name" value="OS04G0644100 PROTEIN"/>
    <property type="match status" value="1"/>
</dbReference>
<dbReference type="RefSeq" id="XP_003579374.2">
    <property type="nucleotide sequence ID" value="XM_003579326.4"/>
</dbReference>
<evidence type="ECO:0000313" key="2">
    <source>
        <dbReference type="EMBL" id="PNT61984.1"/>
    </source>
</evidence>
<dbReference type="InterPro" id="IPR013761">
    <property type="entry name" value="SAM/pointed_sf"/>
</dbReference>
<organism evidence="2">
    <name type="scientific">Brachypodium distachyon</name>
    <name type="common">Purple false brome</name>
    <name type="synonym">Trachynia distachya</name>
    <dbReference type="NCBI Taxonomy" id="15368"/>
    <lineage>
        <taxon>Eukaryota</taxon>
        <taxon>Viridiplantae</taxon>
        <taxon>Streptophyta</taxon>
        <taxon>Embryophyta</taxon>
        <taxon>Tracheophyta</taxon>
        <taxon>Spermatophyta</taxon>
        <taxon>Magnoliopsida</taxon>
        <taxon>Liliopsida</taxon>
        <taxon>Poales</taxon>
        <taxon>Poaceae</taxon>
        <taxon>BOP clade</taxon>
        <taxon>Pooideae</taxon>
        <taxon>Stipodae</taxon>
        <taxon>Brachypodieae</taxon>
        <taxon>Brachypodium</taxon>
    </lineage>
</organism>
<dbReference type="KEGG" id="bdi:100828650"/>
<dbReference type="GeneID" id="100828650"/>
<accession>A0A2K2CIW9</accession>